<keyword evidence="3" id="KW-1185">Reference proteome</keyword>
<proteinExistence type="predicted"/>
<keyword evidence="1" id="KW-0472">Membrane</keyword>
<evidence type="ECO:0000313" key="2">
    <source>
        <dbReference type="EMBL" id="KAF9488038.1"/>
    </source>
</evidence>
<reference evidence="2" key="1">
    <citation type="submission" date="2020-11" db="EMBL/GenBank/DDBJ databases">
        <authorList>
            <consortium name="DOE Joint Genome Institute"/>
            <person name="Ahrendt S."/>
            <person name="Riley R."/>
            <person name="Andreopoulos W."/>
            <person name="Labutti K."/>
            <person name="Pangilinan J."/>
            <person name="Ruiz-Duenas F.J."/>
            <person name="Barrasa J.M."/>
            <person name="Sanchez-Garcia M."/>
            <person name="Camarero S."/>
            <person name="Miyauchi S."/>
            <person name="Serrano A."/>
            <person name="Linde D."/>
            <person name="Babiker R."/>
            <person name="Drula E."/>
            <person name="Ayuso-Fernandez I."/>
            <person name="Pacheco R."/>
            <person name="Padilla G."/>
            <person name="Ferreira P."/>
            <person name="Barriuso J."/>
            <person name="Kellner H."/>
            <person name="Castanera R."/>
            <person name="Alfaro M."/>
            <person name="Ramirez L."/>
            <person name="Pisabarro A.G."/>
            <person name="Kuo A."/>
            <person name="Tritt A."/>
            <person name="Lipzen A."/>
            <person name="He G."/>
            <person name="Yan M."/>
            <person name="Ng V."/>
            <person name="Cullen D."/>
            <person name="Martin F."/>
            <person name="Rosso M.-N."/>
            <person name="Henrissat B."/>
            <person name="Hibbett D."/>
            <person name="Martinez A.T."/>
            <person name="Grigoriev I.V."/>
        </authorList>
    </citation>
    <scope>NUCLEOTIDE SEQUENCE</scope>
    <source>
        <strain evidence="2">ATCC 90797</strain>
    </source>
</reference>
<dbReference type="AlphaFoldDB" id="A0A9P5ZJ54"/>
<gene>
    <name evidence="2" type="ORF">BDN71DRAFT_1436418</name>
</gene>
<feature type="transmembrane region" description="Helical" evidence="1">
    <location>
        <begin position="111"/>
        <end position="129"/>
    </location>
</feature>
<keyword evidence="1" id="KW-0812">Transmembrane</keyword>
<evidence type="ECO:0000313" key="3">
    <source>
        <dbReference type="Proteomes" id="UP000807025"/>
    </source>
</evidence>
<dbReference type="Proteomes" id="UP000807025">
    <property type="component" value="Unassembled WGS sequence"/>
</dbReference>
<organism evidence="2 3">
    <name type="scientific">Pleurotus eryngii</name>
    <name type="common">Boletus of the steppes</name>
    <dbReference type="NCBI Taxonomy" id="5323"/>
    <lineage>
        <taxon>Eukaryota</taxon>
        <taxon>Fungi</taxon>
        <taxon>Dikarya</taxon>
        <taxon>Basidiomycota</taxon>
        <taxon>Agaricomycotina</taxon>
        <taxon>Agaricomycetes</taxon>
        <taxon>Agaricomycetidae</taxon>
        <taxon>Agaricales</taxon>
        <taxon>Pleurotineae</taxon>
        <taxon>Pleurotaceae</taxon>
        <taxon>Pleurotus</taxon>
    </lineage>
</organism>
<dbReference type="EMBL" id="MU154735">
    <property type="protein sequence ID" value="KAF9488038.1"/>
    <property type="molecule type" value="Genomic_DNA"/>
</dbReference>
<comment type="caution">
    <text evidence="2">The sequence shown here is derived from an EMBL/GenBank/DDBJ whole genome shotgun (WGS) entry which is preliminary data.</text>
</comment>
<name>A0A9P5ZJ54_PLEER</name>
<protein>
    <submittedName>
        <fullName evidence="2">Uncharacterized protein</fullName>
    </submittedName>
</protein>
<sequence length="245" mass="27292">MESFCPARVSRPLLWPLVPSPSRCASDRLTCPLRIGQARDGGMLDDQISLLLHLLRYVPILQEKMHWSSARLYPVMLVPLASPGFRLFAADWTGSKHGRLSITKTSGRTKSARASSLIAILSAPLLGVSTTPRIPARYPLMYPLRRGSGLVSIFGIVPLLLNPAVLAMILDDIPSYRAITAKLAERRQETCQRQLSLFLIKDLKKLMLSPRRKCWLILKGLTTKDIQMQIPTKVPLLDAKGANKF</sequence>
<feature type="transmembrane region" description="Helical" evidence="1">
    <location>
        <begin position="149"/>
        <end position="170"/>
    </location>
</feature>
<accession>A0A9P5ZJ54</accession>
<keyword evidence="1" id="KW-1133">Transmembrane helix</keyword>
<evidence type="ECO:0000256" key="1">
    <source>
        <dbReference type="SAM" id="Phobius"/>
    </source>
</evidence>